<dbReference type="Pfam" id="PF13238">
    <property type="entry name" value="AAA_18"/>
    <property type="match status" value="1"/>
</dbReference>
<evidence type="ECO:0000313" key="2">
    <source>
        <dbReference type="Proteomes" id="UP000229753"/>
    </source>
</evidence>
<protein>
    <recommendedName>
        <fullName evidence="3">NadR/Ttd14 AAA domain-containing protein</fullName>
    </recommendedName>
</protein>
<dbReference type="Gene3D" id="3.40.50.300">
    <property type="entry name" value="P-loop containing nucleotide triphosphate hydrolases"/>
    <property type="match status" value="1"/>
</dbReference>
<comment type="caution">
    <text evidence="1">The sequence shown here is derived from an EMBL/GenBank/DDBJ whole genome shotgun (WGS) entry which is preliminary data.</text>
</comment>
<dbReference type="EMBL" id="PFNO01000166">
    <property type="protein sequence ID" value="PIZ47559.1"/>
    <property type="molecule type" value="Genomic_DNA"/>
</dbReference>
<dbReference type="AlphaFoldDB" id="A0A2M7TKU4"/>
<gene>
    <name evidence="1" type="ORF">COY29_05025</name>
</gene>
<proteinExistence type="predicted"/>
<dbReference type="Proteomes" id="UP000229753">
    <property type="component" value="Unassembled WGS sequence"/>
</dbReference>
<dbReference type="PANTHER" id="PTHR41930:SF1">
    <property type="entry name" value="DEPHOSPHO-COA KINASE"/>
    <property type="match status" value="1"/>
</dbReference>
<dbReference type="InterPro" id="IPR027417">
    <property type="entry name" value="P-loop_NTPase"/>
</dbReference>
<dbReference type="SUPFAM" id="SSF52540">
    <property type="entry name" value="P-loop containing nucleoside triphosphate hydrolases"/>
    <property type="match status" value="1"/>
</dbReference>
<name>A0A2M7TKU4_9BACT</name>
<sequence>MNKRMIFIAGAHNTGKTTLAEYLKKCGFLHVETSEIVRNKHQELAPDIEFHQWASEQGHGFDGFIMESVLKARATVENSNGELKDVVITGNRQLTGINYVCKQVPPLANTDHLVVFLNANERILFERQKQRKDRPCSLTFEEFRERFLGYDQAMGIEKIKEAAHCIVYTDKPKEMVLSEFVGFLREKGYSLPLVESILSNPETELSNHKERLSL</sequence>
<dbReference type="PANTHER" id="PTHR41930">
    <property type="entry name" value="UPF0200 PROTEIN MJ1399"/>
    <property type="match status" value="1"/>
</dbReference>
<reference evidence="2" key="1">
    <citation type="submission" date="2017-09" db="EMBL/GenBank/DDBJ databases">
        <title>Depth-based differentiation of microbial function through sediment-hosted aquifers and enrichment of novel symbionts in the deep terrestrial subsurface.</title>
        <authorList>
            <person name="Probst A.J."/>
            <person name="Ladd B."/>
            <person name="Jarett J.K."/>
            <person name="Geller-Mcgrath D.E."/>
            <person name="Sieber C.M.K."/>
            <person name="Emerson J.B."/>
            <person name="Anantharaman K."/>
            <person name="Thomas B.C."/>
            <person name="Malmstrom R."/>
            <person name="Stieglmeier M."/>
            <person name="Klingl A."/>
            <person name="Woyke T."/>
            <person name="Ryan C.M."/>
            <person name="Banfield J.F."/>
        </authorList>
    </citation>
    <scope>NUCLEOTIDE SEQUENCE [LARGE SCALE GENOMIC DNA]</scope>
</reference>
<accession>A0A2M7TKU4</accession>
<organism evidence="1 2">
    <name type="scientific">Candidatus Woesebacteria bacterium CG_4_10_14_0_2_um_filter_39_14</name>
    <dbReference type="NCBI Taxonomy" id="1975054"/>
    <lineage>
        <taxon>Bacteria</taxon>
        <taxon>Candidatus Woeseibacteriota</taxon>
    </lineage>
</organism>
<evidence type="ECO:0008006" key="3">
    <source>
        <dbReference type="Google" id="ProtNLM"/>
    </source>
</evidence>
<evidence type="ECO:0000313" key="1">
    <source>
        <dbReference type="EMBL" id="PIZ47559.1"/>
    </source>
</evidence>